<dbReference type="Gramene" id="LPERR01G15530.1">
    <property type="protein sequence ID" value="LPERR01G15530.1"/>
    <property type="gene ID" value="LPERR01G15530"/>
</dbReference>
<accession>A0A0D9V1J8</accession>
<dbReference type="AlphaFoldDB" id="A0A0D9V1J8"/>
<dbReference type="Proteomes" id="UP000032180">
    <property type="component" value="Chromosome 1"/>
</dbReference>
<evidence type="ECO:0008006" key="3">
    <source>
        <dbReference type="Google" id="ProtNLM"/>
    </source>
</evidence>
<protein>
    <recommendedName>
        <fullName evidence="3">RNase H type-1 domain-containing protein</fullName>
    </recommendedName>
</protein>
<reference evidence="2" key="2">
    <citation type="submission" date="2013-12" db="EMBL/GenBank/DDBJ databases">
        <authorList>
            <person name="Yu Y."/>
            <person name="Lee S."/>
            <person name="de Baynast K."/>
            <person name="Wissotski M."/>
            <person name="Liu L."/>
            <person name="Talag J."/>
            <person name="Goicoechea J."/>
            <person name="Angelova A."/>
            <person name="Jetty R."/>
            <person name="Kudrna D."/>
            <person name="Golser W."/>
            <person name="Rivera L."/>
            <person name="Zhang J."/>
            <person name="Wing R."/>
        </authorList>
    </citation>
    <scope>NUCLEOTIDE SEQUENCE</scope>
</reference>
<keyword evidence="2" id="KW-1185">Reference proteome</keyword>
<organism evidence="1 2">
    <name type="scientific">Leersia perrieri</name>
    <dbReference type="NCBI Taxonomy" id="77586"/>
    <lineage>
        <taxon>Eukaryota</taxon>
        <taxon>Viridiplantae</taxon>
        <taxon>Streptophyta</taxon>
        <taxon>Embryophyta</taxon>
        <taxon>Tracheophyta</taxon>
        <taxon>Spermatophyta</taxon>
        <taxon>Magnoliopsida</taxon>
        <taxon>Liliopsida</taxon>
        <taxon>Poales</taxon>
        <taxon>Poaceae</taxon>
        <taxon>BOP clade</taxon>
        <taxon>Oryzoideae</taxon>
        <taxon>Oryzeae</taxon>
        <taxon>Oryzinae</taxon>
        <taxon>Leersia</taxon>
    </lineage>
</organism>
<reference evidence="1" key="3">
    <citation type="submission" date="2015-04" db="UniProtKB">
        <authorList>
            <consortium name="EnsemblPlants"/>
        </authorList>
    </citation>
    <scope>IDENTIFICATION</scope>
</reference>
<evidence type="ECO:0000313" key="2">
    <source>
        <dbReference type="Proteomes" id="UP000032180"/>
    </source>
</evidence>
<reference evidence="1 2" key="1">
    <citation type="submission" date="2012-08" db="EMBL/GenBank/DDBJ databases">
        <title>Oryza genome evolution.</title>
        <authorList>
            <person name="Wing R.A."/>
        </authorList>
    </citation>
    <scope>NUCLEOTIDE SEQUENCE</scope>
</reference>
<dbReference type="EnsemblPlants" id="LPERR01G15530.1">
    <property type="protein sequence ID" value="LPERR01G15530.1"/>
    <property type="gene ID" value="LPERR01G15530"/>
</dbReference>
<sequence>MSLVGLLGPIGGLPSLGFMVRNLLGEVLDAGAGHASCVGSALQAEALAVKYSLERVLGMTKIVVETDVINKALLSNNLDRIVIGGLYRHIRGPVRLAG</sequence>
<name>A0A0D9V1J8_9ORYZ</name>
<dbReference type="HOGENOM" id="CLU_2336676_0_0_1"/>
<proteinExistence type="predicted"/>
<evidence type="ECO:0000313" key="1">
    <source>
        <dbReference type="EnsemblPlants" id="LPERR01G15530.1"/>
    </source>
</evidence>